<keyword evidence="15" id="KW-1185">Reference proteome</keyword>
<keyword evidence="7 13" id="KW-0963">Cytoplasm</keyword>
<keyword evidence="8 13" id="KW-0028">Amino-acid biosynthesis</keyword>
<dbReference type="GO" id="GO:0000105">
    <property type="term" value="P:L-histidine biosynthetic process"/>
    <property type="evidence" value="ECO:0007669"/>
    <property type="project" value="UniProtKB-UniRule"/>
</dbReference>
<keyword evidence="11 13" id="KW-0067">ATP-binding</keyword>
<evidence type="ECO:0000256" key="10">
    <source>
        <dbReference type="ARBA" id="ARBA00022801"/>
    </source>
</evidence>
<dbReference type="InterPro" id="IPR008179">
    <property type="entry name" value="HisE"/>
</dbReference>
<comment type="caution">
    <text evidence="14">The sequence shown here is derived from an EMBL/GenBank/DDBJ whole genome shotgun (WGS) entry which is preliminary data.</text>
</comment>
<keyword evidence="10 13" id="KW-0378">Hydrolase</keyword>
<dbReference type="NCBIfam" id="TIGR03188">
    <property type="entry name" value="histidine_hisI"/>
    <property type="match status" value="1"/>
</dbReference>
<dbReference type="Proteomes" id="UP000554342">
    <property type="component" value="Unassembled WGS sequence"/>
</dbReference>
<dbReference type="SUPFAM" id="SSF101386">
    <property type="entry name" value="all-alpha NTP pyrophosphatases"/>
    <property type="match status" value="1"/>
</dbReference>
<comment type="subcellular location">
    <subcellularLocation>
        <location evidence="2 13">Cytoplasm</location>
    </subcellularLocation>
</comment>
<proteinExistence type="inferred from homology"/>
<sequence length="108" mass="11446">MSASDPLSALESVIRNRMGADPDSSYVARLHAKGRAKIAQKVGEEAVETVIAALAQDKAALTGEAADLIFHLLVLLAECDLTLEDVYAELARREGVSGLVEKASRAPE</sequence>
<dbReference type="GO" id="GO:0005524">
    <property type="term" value="F:ATP binding"/>
    <property type="evidence" value="ECO:0007669"/>
    <property type="project" value="UniProtKB-KW"/>
</dbReference>
<evidence type="ECO:0000256" key="7">
    <source>
        <dbReference type="ARBA" id="ARBA00022490"/>
    </source>
</evidence>
<evidence type="ECO:0000256" key="3">
    <source>
        <dbReference type="ARBA" id="ARBA00005204"/>
    </source>
</evidence>
<dbReference type="NCBIfam" id="NF001611">
    <property type="entry name" value="PRK00400.1-3"/>
    <property type="match status" value="1"/>
</dbReference>
<organism evidence="14 15">
    <name type="scientific">Stakelama sediminis</name>
    <dbReference type="NCBI Taxonomy" id="463200"/>
    <lineage>
        <taxon>Bacteria</taxon>
        <taxon>Pseudomonadati</taxon>
        <taxon>Pseudomonadota</taxon>
        <taxon>Alphaproteobacteria</taxon>
        <taxon>Sphingomonadales</taxon>
        <taxon>Sphingomonadaceae</taxon>
        <taxon>Stakelama</taxon>
    </lineage>
</organism>
<dbReference type="AlphaFoldDB" id="A0A840YUX3"/>
<keyword evidence="9 13" id="KW-0547">Nucleotide-binding</keyword>
<evidence type="ECO:0000256" key="9">
    <source>
        <dbReference type="ARBA" id="ARBA00022741"/>
    </source>
</evidence>
<evidence type="ECO:0000256" key="6">
    <source>
        <dbReference type="ARBA" id="ARBA00013336"/>
    </source>
</evidence>
<protein>
    <recommendedName>
        <fullName evidence="6 13">Phosphoribosyl-ATP pyrophosphatase</fullName>
        <shortName evidence="13">PRA-PH</shortName>
        <ecNumber evidence="5 13">3.6.1.31</ecNumber>
    </recommendedName>
</protein>
<name>A0A840YUX3_9SPHN</name>
<dbReference type="InterPro" id="IPR021130">
    <property type="entry name" value="PRib-ATP_PPHydrolase-like"/>
</dbReference>
<dbReference type="PANTHER" id="PTHR42945:SF9">
    <property type="entry name" value="HISTIDINE BIOSYNTHESIS BIFUNCTIONAL PROTEIN HISIE"/>
    <property type="match status" value="1"/>
</dbReference>
<dbReference type="Pfam" id="PF01503">
    <property type="entry name" value="PRA-PH"/>
    <property type="match status" value="1"/>
</dbReference>
<evidence type="ECO:0000256" key="12">
    <source>
        <dbReference type="ARBA" id="ARBA00023102"/>
    </source>
</evidence>
<reference evidence="14 15" key="1">
    <citation type="submission" date="2020-08" db="EMBL/GenBank/DDBJ databases">
        <title>Genomic Encyclopedia of Type Strains, Phase IV (KMG-IV): sequencing the most valuable type-strain genomes for metagenomic binning, comparative biology and taxonomic classification.</title>
        <authorList>
            <person name="Goeker M."/>
        </authorList>
    </citation>
    <scope>NUCLEOTIDE SEQUENCE [LARGE SCALE GENOMIC DNA]</scope>
    <source>
        <strain evidence="14 15">DSM 27203</strain>
    </source>
</reference>
<dbReference type="RefSeq" id="WP_184001137.1">
    <property type="nucleotide sequence ID" value="NZ_BAABIF010000004.1"/>
</dbReference>
<evidence type="ECO:0000256" key="2">
    <source>
        <dbReference type="ARBA" id="ARBA00004496"/>
    </source>
</evidence>
<keyword evidence="12 13" id="KW-0368">Histidine biosynthesis</keyword>
<evidence type="ECO:0000256" key="5">
    <source>
        <dbReference type="ARBA" id="ARBA00012414"/>
    </source>
</evidence>
<dbReference type="EMBL" id="JACIJI010000001">
    <property type="protein sequence ID" value="MBB5717357.1"/>
    <property type="molecule type" value="Genomic_DNA"/>
</dbReference>
<comment type="pathway">
    <text evidence="3 13">Amino-acid biosynthesis; L-histidine biosynthesis; L-histidine from 5-phospho-alpha-D-ribose 1-diphosphate: step 2/9.</text>
</comment>
<evidence type="ECO:0000256" key="11">
    <source>
        <dbReference type="ARBA" id="ARBA00022840"/>
    </source>
</evidence>
<dbReference type="UniPathway" id="UPA00031">
    <property type="reaction ID" value="UER00007"/>
</dbReference>
<evidence type="ECO:0000256" key="13">
    <source>
        <dbReference type="HAMAP-Rule" id="MF_01020"/>
    </source>
</evidence>
<accession>A0A840YUX3</accession>
<evidence type="ECO:0000313" key="14">
    <source>
        <dbReference type="EMBL" id="MBB5717357.1"/>
    </source>
</evidence>
<comment type="catalytic activity">
    <reaction evidence="1 13">
        <text>1-(5-phospho-beta-D-ribosyl)-ATP + H2O = 1-(5-phospho-beta-D-ribosyl)-5'-AMP + diphosphate + H(+)</text>
        <dbReference type="Rhea" id="RHEA:22828"/>
        <dbReference type="ChEBI" id="CHEBI:15377"/>
        <dbReference type="ChEBI" id="CHEBI:15378"/>
        <dbReference type="ChEBI" id="CHEBI:33019"/>
        <dbReference type="ChEBI" id="CHEBI:59457"/>
        <dbReference type="ChEBI" id="CHEBI:73183"/>
        <dbReference type="EC" id="3.6.1.31"/>
    </reaction>
</comment>
<dbReference type="CDD" id="cd11534">
    <property type="entry name" value="NTP-PPase_HisIE_like"/>
    <property type="match status" value="1"/>
</dbReference>
<dbReference type="GO" id="GO:0005737">
    <property type="term" value="C:cytoplasm"/>
    <property type="evidence" value="ECO:0007669"/>
    <property type="project" value="UniProtKB-SubCell"/>
</dbReference>
<evidence type="ECO:0000256" key="8">
    <source>
        <dbReference type="ARBA" id="ARBA00022605"/>
    </source>
</evidence>
<evidence type="ECO:0000313" key="15">
    <source>
        <dbReference type="Proteomes" id="UP000554342"/>
    </source>
</evidence>
<dbReference type="PANTHER" id="PTHR42945">
    <property type="entry name" value="HISTIDINE BIOSYNTHESIS BIFUNCTIONAL PROTEIN"/>
    <property type="match status" value="1"/>
</dbReference>
<dbReference type="FunFam" id="1.10.287.1080:FF:000002">
    <property type="entry name" value="Histidine biosynthesis bifunctional protein HisIE"/>
    <property type="match status" value="1"/>
</dbReference>
<comment type="similarity">
    <text evidence="4 13">Belongs to the PRA-PH family.</text>
</comment>
<dbReference type="HAMAP" id="MF_01020">
    <property type="entry name" value="HisE"/>
    <property type="match status" value="1"/>
</dbReference>
<dbReference type="GO" id="GO:0004636">
    <property type="term" value="F:phosphoribosyl-ATP diphosphatase activity"/>
    <property type="evidence" value="ECO:0007669"/>
    <property type="project" value="UniProtKB-UniRule"/>
</dbReference>
<dbReference type="EC" id="3.6.1.31" evidence="5 13"/>
<evidence type="ECO:0000256" key="1">
    <source>
        <dbReference type="ARBA" id="ARBA00001460"/>
    </source>
</evidence>
<gene>
    <name evidence="13" type="primary">hisE</name>
    <name evidence="14" type="ORF">FHR23_000264</name>
</gene>
<dbReference type="Gene3D" id="1.10.287.1080">
    <property type="entry name" value="MazG-like"/>
    <property type="match status" value="1"/>
</dbReference>
<dbReference type="NCBIfam" id="NF001613">
    <property type="entry name" value="PRK00400.1-5"/>
    <property type="match status" value="1"/>
</dbReference>
<evidence type="ECO:0000256" key="4">
    <source>
        <dbReference type="ARBA" id="ARBA00009392"/>
    </source>
</evidence>